<dbReference type="GO" id="GO:0071244">
    <property type="term" value="P:cellular response to carbon dioxide"/>
    <property type="evidence" value="ECO:0007669"/>
    <property type="project" value="UniProtKB-ARBA"/>
</dbReference>
<dbReference type="Pfam" id="PF07714">
    <property type="entry name" value="PK_Tyr_Ser-Thr"/>
    <property type="match status" value="1"/>
</dbReference>
<evidence type="ECO:0000256" key="7">
    <source>
        <dbReference type="ARBA" id="ARBA00022679"/>
    </source>
</evidence>
<evidence type="ECO:0000256" key="5">
    <source>
        <dbReference type="ARBA" id="ARBA00022527"/>
    </source>
</evidence>
<feature type="repeat" description="PPR" evidence="15">
    <location>
        <begin position="638"/>
        <end position="672"/>
    </location>
</feature>
<evidence type="ECO:0000256" key="14">
    <source>
        <dbReference type="ARBA" id="ARBA00048679"/>
    </source>
</evidence>
<keyword evidence="12" id="KW-0829">Tyrosine-protein kinase</keyword>
<evidence type="ECO:0000256" key="15">
    <source>
        <dbReference type="PROSITE-ProRule" id="PRU00708"/>
    </source>
</evidence>
<evidence type="ECO:0000259" key="17">
    <source>
        <dbReference type="PROSITE" id="PS50011"/>
    </source>
</evidence>
<evidence type="ECO:0000256" key="4">
    <source>
        <dbReference type="ARBA" id="ARBA00022490"/>
    </source>
</evidence>
<evidence type="ECO:0000256" key="8">
    <source>
        <dbReference type="ARBA" id="ARBA00022737"/>
    </source>
</evidence>
<dbReference type="AlphaFoldDB" id="A0A4P1QUB3"/>
<keyword evidence="11" id="KW-0067">ATP-binding</keyword>
<dbReference type="InterPro" id="IPR011009">
    <property type="entry name" value="Kinase-like_dom_sf"/>
</dbReference>
<feature type="repeat" description="PPR" evidence="15">
    <location>
        <begin position="743"/>
        <end position="777"/>
    </location>
</feature>
<comment type="subcellular location">
    <subcellularLocation>
        <location evidence="1">Cytoplasm</location>
        <location evidence="1">Cytosol</location>
    </subcellularLocation>
</comment>
<feature type="repeat" description="PPR" evidence="15">
    <location>
        <begin position="603"/>
        <end position="637"/>
    </location>
</feature>
<dbReference type="PANTHER" id="PTHR47447">
    <property type="entry name" value="OS03G0856100 PROTEIN"/>
    <property type="match status" value="1"/>
</dbReference>
<evidence type="ECO:0000256" key="6">
    <source>
        <dbReference type="ARBA" id="ARBA00022553"/>
    </source>
</evidence>
<evidence type="ECO:0000256" key="1">
    <source>
        <dbReference type="ARBA" id="ARBA00004514"/>
    </source>
</evidence>
<evidence type="ECO:0000256" key="3">
    <source>
        <dbReference type="ARBA" id="ARBA00012513"/>
    </source>
</evidence>
<dbReference type="FunFam" id="3.30.200.20:FF:000034">
    <property type="entry name" value="Kinase suppressor of Ras 1"/>
    <property type="match status" value="1"/>
</dbReference>
<evidence type="ECO:0000256" key="2">
    <source>
        <dbReference type="ARBA" id="ARBA00007626"/>
    </source>
</evidence>
<evidence type="ECO:0000256" key="11">
    <source>
        <dbReference type="ARBA" id="ARBA00022840"/>
    </source>
</evidence>
<dbReference type="CDD" id="cd13999">
    <property type="entry name" value="STKc_MAP3K-like"/>
    <property type="match status" value="1"/>
</dbReference>
<evidence type="ECO:0000256" key="9">
    <source>
        <dbReference type="ARBA" id="ARBA00022741"/>
    </source>
</evidence>
<dbReference type="PANTHER" id="PTHR47447:SF28">
    <property type="entry name" value="PENTACOTRIPEPTIDE-REPEAT REGION OF PRORP DOMAIN-CONTAINING PROTEIN"/>
    <property type="match status" value="1"/>
</dbReference>
<accession>A0A4P1QUB3</accession>
<dbReference type="PRINTS" id="PR00109">
    <property type="entry name" value="TYRKINASE"/>
</dbReference>
<dbReference type="InterPro" id="IPR002885">
    <property type="entry name" value="PPR_rpt"/>
</dbReference>
<evidence type="ECO:0000256" key="13">
    <source>
        <dbReference type="ARBA" id="ARBA00047899"/>
    </source>
</evidence>
<dbReference type="InterPro" id="IPR001245">
    <property type="entry name" value="Ser-Thr/Tyr_kinase_cat_dom"/>
</dbReference>
<dbReference type="Pfam" id="PF01535">
    <property type="entry name" value="PPR"/>
    <property type="match status" value="3"/>
</dbReference>
<dbReference type="GO" id="GO:0005524">
    <property type="term" value="F:ATP binding"/>
    <property type="evidence" value="ECO:0007669"/>
    <property type="project" value="UniProtKB-KW"/>
</dbReference>
<dbReference type="SUPFAM" id="SSF56112">
    <property type="entry name" value="Protein kinase-like (PK-like)"/>
    <property type="match status" value="1"/>
</dbReference>
<evidence type="ECO:0000256" key="10">
    <source>
        <dbReference type="ARBA" id="ARBA00022777"/>
    </source>
</evidence>
<dbReference type="STRING" id="3871.A0A4P1QUB3"/>
<dbReference type="GO" id="GO:0001659">
    <property type="term" value="P:temperature homeostasis"/>
    <property type="evidence" value="ECO:0007669"/>
    <property type="project" value="UniProtKB-ARBA"/>
</dbReference>
<dbReference type="GO" id="GO:0004674">
    <property type="term" value="F:protein serine/threonine kinase activity"/>
    <property type="evidence" value="ECO:0007669"/>
    <property type="project" value="UniProtKB-KW"/>
</dbReference>
<dbReference type="Pfam" id="PF12854">
    <property type="entry name" value="PPR_1"/>
    <property type="match status" value="1"/>
</dbReference>
<dbReference type="FunFam" id="1.10.510.10:FF:000310">
    <property type="entry name" value="Serine/threonine-protein kinase HT1"/>
    <property type="match status" value="1"/>
</dbReference>
<dbReference type="SMART" id="SM00220">
    <property type="entry name" value="S_TKc"/>
    <property type="match status" value="1"/>
</dbReference>
<dbReference type="NCBIfam" id="TIGR00756">
    <property type="entry name" value="PPR"/>
    <property type="match status" value="6"/>
</dbReference>
<dbReference type="InterPro" id="IPR008271">
    <property type="entry name" value="Ser/Thr_kinase_AS"/>
</dbReference>
<comment type="similarity">
    <text evidence="2">Belongs to the PPR family. P subfamily.</text>
</comment>
<keyword evidence="7" id="KW-0808">Transferase</keyword>
<keyword evidence="19" id="KW-1185">Reference proteome</keyword>
<feature type="repeat" description="PPR" evidence="15">
    <location>
        <begin position="708"/>
        <end position="742"/>
    </location>
</feature>
<feature type="repeat" description="PPR" evidence="15">
    <location>
        <begin position="673"/>
        <end position="707"/>
    </location>
</feature>
<dbReference type="Gene3D" id="3.30.200.20">
    <property type="entry name" value="Phosphorylase Kinase, domain 1"/>
    <property type="match status" value="1"/>
</dbReference>
<evidence type="ECO:0000256" key="12">
    <source>
        <dbReference type="ARBA" id="ARBA00023137"/>
    </source>
</evidence>
<dbReference type="EMBL" id="CM007377">
    <property type="protein sequence ID" value="OIV94988.1"/>
    <property type="molecule type" value="Genomic_DNA"/>
</dbReference>
<dbReference type="PROSITE" id="PS00108">
    <property type="entry name" value="PROTEIN_KINASE_ST"/>
    <property type="match status" value="1"/>
</dbReference>
<dbReference type="GO" id="GO:0009637">
    <property type="term" value="P:response to blue light"/>
    <property type="evidence" value="ECO:0007669"/>
    <property type="project" value="UniProtKB-ARBA"/>
</dbReference>
<gene>
    <name evidence="18" type="ORF">TanjilG_22185</name>
</gene>
<evidence type="ECO:0000313" key="19">
    <source>
        <dbReference type="Proteomes" id="UP000188354"/>
    </source>
</evidence>
<dbReference type="GO" id="GO:0010114">
    <property type="term" value="P:response to red light"/>
    <property type="evidence" value="ECO:0007669"/>
    <property type="project" value="UniProtKB-ARBA"/>
</dbReference>
<dbReference type="GO" id="GO:1902456">
    <property type="term" value="P:regulation of stomatal opening"/>
    <property type="evidence" value="ECO:0007669"/>
    <property type="project" value="UniProtKB-ARBA"/>
</dbReference>
<dbReference type="Gene3D" id="1.25.40.10">
    <property type="entry name" value="Tetratricopeptide repeat domain"/>
    <property type="match status" value="3"/>
</dbReference>
<dbReference type="PROSITE" id="PS50011">
    <property type="entry name" value="PROTEIN_KINASE_DOM"/>
    <property type="match status" value="1"/>
</dbReference>
<name>A0A4P1QUB3_LUPAN</name>
<protein>
    <recommendedName>
        <fullName evidence="3">non-specific serine/threonine protein kinase</fullName>
        <ecNumber evidence="3">2.7.11.1</ecNumber>
    </recommendedName>
</protein>
<dbReference type="GO" id="GO:0005829">
    <property type="term" value="C:cytosol"/>
    <property type="evidence" value="ECO:0007669"/>
    <property type="project" value="UniProtKB-SubCell"/>
</dbReference>
<feature type="repeat" description="PPR" evidence="15">
    <location>
        <begin position="813"/>
        <end position="847"/>
    </location>
</feature>
<keyword evidence="4" id="KW-0963">Cytoplasm</keyword>
<feature type="repeat" description="PPR" evidence="15">
    <location>
        <begin position="778"/>
        <end position="812"/>
    </location>
</feature>
<dbReference type="Gramene" id="OIV94988">
    <property type="protein sequence ID" value="OIV94988"/>
    <property type="gene ID" value="TanjilG_22185"/>
</dbReference>
<sequence length="886" mass="99947">MDSESEEVRTPKRELEAVGALNSKMKGAGNQSSKDMIFRADKIDLKSLDAQLEKHLSRVWSRSSIDTKRPKEEWEIDLSKLDLRYIVAHGAYGTVYRGTYDTRDVAVKVLDWGEDGVATAAETAALRASFKQEVAVWHKLDHPNVTKFVGASMGTSNLKIPSKNSSNVAQDSLPSRACCVIVDFVPGGTLKQYLIRNRRKKLAYKIVIQLALDLSRGLSYLHSKKIVHRDVKTENMLLDGNRNLKIADFGVARVEAMNPSDMTGETGTLGYMAPEVLDGKPYNRRCDVYSFGICLWEIYCCDMPYPDLSFADVSSAVVRQNLRPEMPRCCPSALVNIMRKCWDGNPNKRPEMVEVVRMLEALDTSKGGGMIPEDQASEIPCWVNFSDSSIPSSDHDDFVIPSLAPWLHAHLFNPSQPLNPTTLYQSSNLDHNVQSLTTLLTKQRYSSFQELAQALDTHAFQVSDGLVQQILKRFNNDLIPVYGFFKWAKSQTGYVHSPELYNYMVDILGKMKRYDLMWELIEEMARLEKGYVTLDTMVKVMRRLAKNHKHEEAIQVFRRMGDDYGVGKDTKALNVLMDALVKGDSIEHAHNVLLEFKTSVPLSSLSFNILVHGWCKLRKFDMALKTMEDMKEHGFNPDVFSYTSLIEAHCRDKDFRKVYQVLEEMKKNGCNPNAVTYTNMMLALGKAGHLSKAMELYEKMKIDGIVADTPFYSALIFNLGKAGRLKDACDIFDDMPKQGLVRDVVTYNTMISTACLHSKEETALRLLKEMGKVSCKPNLETYHPLLKMCCKKKRMKVLKFLLVHMTQNDLSPDVGTYSLLVRGLCKSGKLDGACSFFEDMVLQGLTPKDSTLKLLVAELESKGMVKEKAHVESLMARVAEKHTVLA</sequence>
<keyword evidence="9" id="KW-0547">Nucleotide-binding</keyword>
<evidence type="ECO:0000256" key="16">
    <source>
        <dbReference type="SAM" id="MobiDB-lite"/>
    </source>
</evidence>
<reference evidence="18 19" key="1">
    <citation type="journal article" date="2017" name="Plant Biotechnol. J.">
        <title>A comprehensive draft genome sequence for lupin (Lupinus angustifolius), an emerging health food: insights into plant-microbe interactions and legume evolution.</title>
        <authorList>
            <person name="Hane J.K."/>
            <person name="Ming Y."/>
            <person name="Kamphuis L.G."/>
            <person name="Nelson M.N."/>
            <person name="Garg G."/>
            <person name="Atkins C.A."/>
            <person name="Bayer P.E."/>
            <person name="Bravo A."/>
            <person name="Bringans S."/>
            <person name="Cannon S."/>
            <person name="Edwards D."/>
            <person name="Foley R."/>
            <person name="Gao L.L."/>
            <person name="Harrison M.J."/>
            <person name="Huang W."/>
            <person name="Hurgobin B."/>
            <person name="Li S."/>
            <person name="Liu C.W."/>
            <person name="McGrath A."/>
            <person name="Morahan G."/>
            <person name="Murray J."/>
            <person name="Weller J."/>
            <person name="Jian J."/>
            <person name="Singh K.B."/>
        </authorList>
    </citation>
    <scope>NUCLEOTIDE SEQUENCE [LARGE SCALE GENOMIC DNA]</scope>
    <source>
        <strain evidence="19">cv. Tanjil</strain>
        <tissue evidence="18">Whole plant</tissue>
    </source>
</reference>
<dbReference type="Pfam" id="PF13812">
    <property type="entry name" value="PPR_3"/>
    <property type="match status" value="1"/>
</dbReference>
<dbReference type="PROSITE" id="PS51375">
    <property type="entry name" value="PPR"/>
    <property type="match status" value="7"/>
</dbReference>
<keyword evidence="6" id="KW-0597">Phosphoprotein</keyword>
<dbReference type="InterPro" id="IPR000719">
    <property type="entry name" value="Prot_kinase_dom"/>
</dbReference>
<dbReference type="Gene3D" id="1.10.510.10">
    <property type="entry name" value="Transferase(Phosphotransferase) domain 1"/>
    <property type="match status" value="1"/>
</dbReference>
<feature type="domain" description="Protein kinase" evidence="17">
    <location>
        <begin position="81"/>
        <end position="362"/>
    </location>
</feature>
<dbReference type="GO" id="GO:0004713">
    <property type="term" value="F:protein tyrosine kinase activity"/>
    <property type="evidence" value="ECO:0007669"/>
    <property type="project" value="UniProtKB-KW"/>
</dbReference>
<keyword evidence="8" id="KW-0677">Repeat</keyword>
<comment type="catalytic activity">
    <reaction evidence="13">
        <text>L-threonyl-[protein] + ATP = O-phospho-L-threonyl-[protein] + ADP + H(+)</text>
        <dbReference type="Rhea" id="RHEA:46608"/>
        <dbReference type="Rhea" id="RHEA-COMP:11060"/>
        <dbReference type="Rhea" id="RHEA-COMP:11605"/>
        <dbReference type="ChEBI" id="CHEBI:15378"/>
        <dbReference type="ChEBI" id="CHEBI:30013"/>
        <dbReference type="ChEBI" id="CHEBI:30616"/>
        <dbReference type="ChEBI" id="CHEBI:61977"/>
        <dbReference type="ChEBI" id="CHEBI:456216"/>
        <dbReference type="EC" id="2.7.11.1"/>
    </reaction>
</comment>
<dbReference type="InterPro" id="IPR011990">
    <property type="entry name" value="TPR-like_helical_dom_sf"/>
</dbReference>
<keyword evidence="5" id="KW-0723">Serine/threonine-protein kinase</keyword>
<keyword evidence="10" id="KW-0418">Kinase</keyword>
<evidence type="ECO:0000313" key="18">
    <source>
        <dbReference type="EMBL" id="OIV94988.1"/>
    </source>
</evidence>
<organism evidence="18 19">
    <name type="scientific">Lupinus angustifolius</name>
    <name type="common">Narrow-leaved blue lupine</name>
    <dbReference type="NCBI Taxonomy" id="3871"/>
    <lineage>
        <taxon>Eukaryota</taxon>
        <taxon>Viridiplantae</taxon>
        <taxon>Streptophyta</taxon>
        <taxon>Embryophyta</taxon>
        <taxon>Tracheophyta</taxon>
        <taxon>Spermatophyta</taxon>
        <taxon>Magnoliopsida</taxon>
        <taxon>eudicotyledons</taxon>
        <taxon>Gunneridae</taxon>
        <taxon>Pentapetalae</taxon>
        <taxon>rosids</taxon>
        <taxon>fabids</taxon>
        <taxon>Fabales</taxon>
        <taxon>Fabaceae</taxon>
        <taxon>Papilionoideae</taxon>
        <taxon>50 kb inversion clade</taxon>
        <taxon>genistoids sensu lato</taxon>
        <taxon>core genistoids</taxon>
        <taxon>Genisteae</taxon>
        <taxon>Lupinus</taxon>
    </lineage>
</organism>
<comment type="catalytic activity">
    <reaction evidence="14">
        <text>L-seryl-[protein] + ATP = O-phospho-L-seryl-[protein] + ADP + H(+)</text>
        <dbReference type="Rhea" id="RHEA:17989"/>
        <dbReference type="Rhea" id="RHEA-COMP:9863"/>
        <dbReference type="Rhea" id="RHEA-COMP:11604"/>
        <dbReference type="ChEBI" id="CHEBI:15378"/>
        <dbReference type="ChEBI" id="CHEBI:29999"/>
        <dbReference type="ChEBI" id="CHEBI:30616"/>
        <dbReference type="ChEBI" id="CHEBI:83421"/>
        <dbReference type="ChEBI" id="CHEBI:456216"/>
        <dbReference type="EC" id="2.7.11.1"/>
    </reaction>
</comment>
<feature type="compositionally biased region" description="Basic and acidic residues" evidence="16">
    <location>
        <begin position="1"/>
        <end position="16"/>
    </location>
</feature>
<proteinExistence type="inferred from homology"/>
<dbReference type="Pfam" id="PF13041">
    <property type="entry name" value="PPR_2"/>
    <property type="match status" value="1"/>
</dbReference>
<feature type="region of interest" description="Disordered" evidence="16">
    <location>
        <begin position="1"/>
        <end position="31"/>
    </location>
</feature>
<dbReference type="EC" id="2.7.11.1" evidence="3"/>
<dbReference type="Proteomes" id="UP000188354">
    <property type="component" value="Chromosome LG17"/>
</dbReference>